<dbReference type="PANTHER" id="PTHR37291">
    <property type="entry name" value="5-METHYLCYTOSINE-SPECIFIC RESTRICTION ENZYME B"/>
    <property type="match status" value="1"/>
</dbReference>
<dbReference type="GO" id="GO:0005524">
    <property type="term" value="F:ATP binding"/>
    <property type="evidence" value="ECO:0007669"/>
    <property type="project" value="InterPro"/>
</dbReference>
<dbReference type="CDD" id="cd00009">
    <property type="entry name" value="AAA"/>
    <property type="match status" value="1"/>
</dbReference>
<gene>
    <name evidence="2" type="ORF">SAMN05216179_1911</name>
</gene>
<dbReference type="SMART" id="SM00382">
    <property type="entry name" value="AAA"/>
    <property type="match status" value="1"/>
</dbReference>
<reference evidence="2 3" key="1">
    <citation type="submission" date="2016-11" db="EMBL/GenBank/DDBJ databases">
        <authorList>
            <person name="Jaros S."/>
            <person name="Januszkiewicz K."/>
            <person name="Wedrychowicz H."/>
        </authorList>
    </citation>
    <scope>NUCLEOTIDE SEQUENCE [LARGE SCALE GENOMIC DNA]</scope>
    <source>
        <strain evidence="2 3">CGMCC 1.10681</strain>
    </source>
</reference>
<evidence type="ECO:0000313" key="2">
    <source>
        <dbReference type="EMBL" id="SHN10529.1"/>
    </source>
</evidence>
<dbReference type="InterPro" id="IPR027417">
    <property type="entry name" value="P-loop_NTPase"/>
</dbReference>
<dbReference type="InterPro" id="IPR003593">
    <property type="entry name" value="AAA+_ATPase"/>
</dbReference>
<dbReference type="STRING" id="1027249.SAMN05216179_1911"/>
<dbReference type="Gene3D" id="3.40.50.300">
    <property type="entry name" value="P-loop containing nucleotide triphosphate hydrolases"/>
    <property type="match status" value="1"/>
</dbReference>
<dbReference type="RefSeq" id="WP_139251803.1">
    <property type="nucleotide sequence ID" value="NZ_FRCZ01000003.1"/>
</dbReference>
<dbReference type="OrthoDB" id="9781481at2"/>
<sequence>MNDLVNNQKEKYKAWVTENLGEKTGMWYTPYLEKLGHLLEKYGLASGYQENFFEYQSYSEFKKIYQQMMEQRDEDIERLVAGKSTPRYPEKFGKKRIQFRKKYAEDEYNRSERSKPDNIGGIPDWGVLMRSYLIFLYYDENPTLTYPKKEKKIANQEDEIDNSINYWVISPGENSRLWDQFHAENMIALGWDYLGSLINYDSKEAVERTIAEQRADGVRPVNDTKAVWDFYREIQIGDVVYVKAGMKRILARGVVTGAYYFDDEASEYKHRRKVEWVQVGNWELHQSFAQKTLTCLNAYPNFIQEIDQVMNEDFIDPKIAEVNEFRNWLSNQVTDTGAGLNDNTVTQKVNALKDIEQYFDAPIFGETDIEQLKRLKDAVVSDEAYKKYKGVSGSSIDYYIRFIESKPTVQENESYTIEEFLSDVFIKEKELRRLISLLENKKNLILKGAPGVGKTYIAKRLANVMMEEKDETRIHMVQFHQSYSYEDLIEGFRPKAEGEGFELKQGPFVKFARKAARDPERDYFFIIDEINRGNMSKIFGELMMLIEADKRGEKINLLYSNDMFSVPSNLYIIGMMNTADRSLALLDYALRRRFSFFEVKPAFHNQTFNSYVNGLNNPEVLNRIIAEIKSLNNQIVEELGTGFVIGHSYFVGDAYKVDTAARVEEVIEFEIIPQLFEYWFDDEQKANDWAERLRGCYDGKK</sequence>
<proteinExistence type="predicted"/>
<protein>
    <submittedName>
        <fullName evidence="2">5-methylcytosine-specific restriction enzyme B</fullName>
    </submittedName>
</protein>
<dbReference type="InterPro" id="IPR011704">
    <property type="entry name" value="ATPase_dyneun-rel_AAA"/>
</dbReference>
<dbReference type="GO" id="GO:0016887">
    <property type="term" value="F:ATP hydrolysis activity"/>
    <property type="evidence" value="ECO:0007669"/>
    <property type="project" value="InterPro"/>
</dbReference>
<feature type="domain" description="AAA+ ATPase" evidence="1">
    <location>
        <begin position="440"/>
        <end position="600"/>
    </location>
</feature>
<dbReference type="PANTHER" id="PTHR37291:SF1">
    <property type="entry name" value="TYPE IV METHYL-DIRECTED RESTRICTION ENZYME ECOKMCRB SUBUNIT"/>
    <property type="match status" value="1"/>
</dbReference>
<evidence type="ECO:0000259" key="1">
    <source>
        <dbReference type="SMART" id="SM00382"/>
    </source>
</evidence>
<keyword evidence="3" id="KW-1185">Reference proteome</keyword>
<dbReference type="Proteomes" id="UP000184184">
    <property type="component" value="Unassembled WGS sequence"/>
</dbReference>
<evidence type="ECO:0000313" key="3">
    <source>
        <dbReference type="Proteomes" id="UP000184184"/>
    </source>
</evidence>
<dbReference type="AlphaFoldDB" id="A0A1M7P2W7"/>
<organism evidence="2 3">
    <name type="scientific">Gracilibacillus kekensis</name>
    <dbReference type="NCBI Taxonomy" id="1027249"/>
    <lineage>
        <taxon>Bacteria</taxon>
        <taxon>Bacillati</taxon>
        <taxon>Bacillota</taxon>
        <taxon>Bacilli</taxon>
        <taxon>Bacillales</taxon>
        <taxon>Bacillaceae</taxon>
        <taxon>Gracilibacillus</taxon>
    </lineage>
</organism>
<dbReference type="InterPro" id="IPR052934">
    <property type="entry name" value="Methyl-DNA_Rec/Restrict_Enz"/>
</dbReference>
<dbReference type="Pfam" id="PF07728">
    <property type="entry name" value="AAA_5"/>
    <property type="match status" value="1"/>
</dbReference>
<dbReference type="EMBL" id="FRCZ01000003">
    <property type="protein sequence ID" value="SHN10529.1"/>
    <property type="molecule type" value="Genomic_DNA"/>
</dbReference>
<accession>A0A1M7P2W7</accession>
<name>A0A1M7P2W7_9BACI</name>
<dbReference type="SUPFAM" id="SSF52540">
    <property type="entry name" value="P-loop containing nucleoside triphosphate hydrolases"/>
    <property type="match status" value="1"/>
</dbReference>